<comment type="catalytic activity">
    <reaction evidence="7">
        <text>myo-inositol(out) + H(+)(out) = myo-inositol(in) + H(+)(in)</text>
        <dbReference type="Rhea" id="RHEA:60364"/>
        <dbReference type="ChEBI" id="CHEBI:15378"/>
        <dbReference type="ChEBI" id="CHEBI:17268"/>
    </reaction>
</comment>
<dbReference type="InterPro" id="IPR005828">
    <property type="entry name" value="MFS_sugar_transport-like"/>
</dbReference>
<dbReference type="PANTHER" id="PTHR48022">
    <property type="entry name" value="PLASTIDIC GLUCOSE TRANSPORTER 4"/>
    <property type="match status" value="1"/>
</dbReference>
<feature type="transmembrane region" description="Helical" evidence="10">
    <location>
        <begin position="269"/>
        <end position="290"/>
    </location>
</feature>
<dbReference type="PROSITE" id="PS51257">
    <property type="entry name" value="PROKAR_LIPOPROTEIN"/>
    <property type="match status" value="1"/>
</dbReference>
<dbReference type="RefSeq" id="XP_013244421.1">
    <property type="nucleotide sequence ID" value="XM_013388967.1"/>
</dbReference>
<keyword evidence="13" id="KW-1185">Reference proteome</keyword>
<feature type="transmembrane region" description="Helical" evidence="10">
    <location>
        <begin position="54"/>
        <end position="74"/>
    </location>
</feature>
<evidence type="ECO:0000313" key="13">
    <source>
        <dbReference type="Proteomes" id="UP000027361"/>
    </source>
</evidence>
<keyword evidence="3 8" id="KW-0813">Transport</keyword>
<feature type="transmembrane region" description="Helical" evidence="10">
    <location>
        <begin position="332"/>
        <end position="353"/>
    </location>
</feature>
<dbReference type="STRING" id="1037660.A0A066W7J0"/>
<feature type="compositionally biased region" description="Basic and acidic residues" evidence="9">
    <location>
        <begin position="506"/>
        <end position="516"/>
    </location>
</feature>
<dbReference type="InParanoid" id="A0A066W7J0"/>
<gene>
    <name evidence="12" type="ORF">K437DRAFT_222090</name>
</gene>
<keyword evidence="5 10" id="KW-1133">Transmembrane helix</keyword>
<dbReference type="NCBIfam" id="TIGR00879">
    <property type="entry name" value="SP"/>
    <property type="match status" value="1"/>
</dbReference>
<dbReference type="PRINTS" id="PR00171">
    <property type="entry name" value="SUGRTRNSPORT"/>
</dbReference>
<proteinExistence type="inferred from homology"/>
<dbReference type="Pfam" id="PF00083">
    <property type="entry name" value="Sugar_tr"/>
    <property type="match status" value="1"/>
</dbReference>
<dbReference type="EMBL" id="JMSN01000020">
    <property type="protein sequence ID" value="KDN49907.1"/>
    <property type="molecule type" value="Genomic_DNA"/>
</dbReference>
<evidence type="ECO:0000313" key="12">
    <source>
        <dbReference type="EMBL" id="KDN49907.1"/>
    </source>
</evidence>
<dbReference type="SUPFAM" id="SSF103473">
    <property type="entry name" value="MFS general substrate transporter"/>
    <property type="match status" value="1"/>
</dbReference>
<feature type="transmembrane region" description="Helical" evidence="10">
    <location>
        <begin position="12"/>
        <end position="34"/>
    </location>
</feature>
<feature type="transmembrane region" description="Helical" evidence="10">
    <location>
        <begin position="450"/>
        <end position="468"/>
    </location>
</feature>
<comment type="subcellular location">
    <subcellularLocation>
        <location evidence="1">Membrane</location>
        <topology evidence="1">Multi-pass membrane protein</topology>
    </subcellularLocation>
</comment>
<keyword evidence="12" id="KW-0762">Sugar transport</keyword>
<dbReference type="OrthoDB" id="4142200at2759"/>
<dbReference type="FunFam" id="1.20.1250.20:FF:000026">
    <property type="entry name" value="MFS quinate transporter QutD"/>
    <property type="match status" value="1"/>
</dbReference>
<evidence type="ECO:0000256" key="7">
    <source>
        <dbReference type="ARBA" id="ARBA00049119"/>
    </source>
</evidence>
<dbReference type="InterPro" id="IPR020846">
    <property type="entry name" value="MFS_dom"/>
</dbReference>
<keyword evidence="4 10" id="KW-0812">Transmembrane</keyword>
<feature type="transmembrane region" description="Helical" evidence="10">
    <location>
        <begin position="421"/>
        <end position="438"/>
    </location>
</feature>
<evidence type="ECO:0000256" key="8">
    <source>
        <dbReference type="RuleBase" id="RU003346"/>
    </source>
</evidence>
<dbReference type="InterPro" id="IPR003663">
    <property type="entry name" value="Sugar/inositol_transpt"/>
</dbReference>
<dbReference type="InterPro" id="IPR050360">
    <property type="entry name" value="MFS_Sugar_Transporters"/>
</dbReference>
<dbReference type="Gene3D" id="1.20.1250.20">
    <property type="entry name" value="MFS general substrate transporter like domains"/>
    <property type="match status" value="1"/>
</dbReference>
<dbReference type="HOGENOM" id="CLU_001265_30_12_1"/>
<evidence type="ECO:0000256" key="10">
    <source>
        <dbReference type="SAM" id="Phobius"/>
    </source>
</evidence>
<organism evidence="12 13">
    <name type="scientific">Tilletiaria anomala (strain ATCC 24038 / CBS 436.72 / UBC 951)</name>
    <dbReference type="NCBI Taxonomy" id="1037660"/>
    <lineage>
        <taxon>Eukaryota</taxon>
        <taxon>Fungi</taxon>
        <taxon>Dikarya</taxon>
        <taxon>Basidiomycota</taxon>
        <taxon>Ustilaginomycotina</taxon>
        <taxon>Exobasidiomycetes</taxon>
        <taxon>Georgefischeriales</taxon>
        <taxon>Tilletiariaceae</taxon>
        <taxon>Tilletiaria</taxon>
    </lineage>
</organism>
<dbReference type="InterPro" id="IPR036259">
    <property type="entry name" value="MFS_trans_sf"/>
</dbReference>
<dbReference type="Proteomes" id="UP000027361">
    <property type="component" value="Unassembled WGS sequence"/>
</dbReference>
<feature type="region of interest" description="Disordered" evidence="9">
    <location>
        <begin position="506"/>
        <end position="544"/>
    </location>
</feature>
<comment type="similarity">
    <text evidence="2 8">Belongs to the major facilitator superfamily. Sugar transporter (TC 2.A.1.1) family.</text>
</comment>
<evidence type="ECO:0000256" key="6">
    <source>
        <dbReference type="ARBA" id="ARBA00023136"/>
    </source>
</evidence>
<dbReference type="GO" id="GO:0016020">
    <property type="term" value="C:membrane"/>
    <property type="evidence" value="ECO:0007669"/>
    <property type="project" value="UniProtKB-SubCell"/>
</dbReference>
<feature type="domain" description="Major facilitator superfamily (MFS) profile" evidence="11">
    <location>
        <begin position="10"/>
        <end position="472"/>
    </location>
</feature>
<evidence type="ECO:0000256" key="5">
    <source>
        <dbReference type="ARBA" id="ARBA00022989"/>
    </source>
</evidence>
<dbReference type="PROSITE" id="PS00216">
    <property type="entry name" value="SUGAR_TRANSPORT_1"/>
    <property type="match status" value="2"/>
</dbReference>
<keyword evidence="6 10" id="KW-0472">Membrane</keyword>
<evidence type="ECO:0000256" key="1">
    <source>
        <dbReference type="ARBA" id="ARBA00004141"/>
    </source>
</evidence>
<comment type="caution">
    <text evidence="12">The sequence shown here is derived from an EMBL/GenBank/DDBJ whole genome shotgun (WGS) entry which is preliminary data.</text>
</comment>
<dbReference type="PROSITE" id="PS50850">
    <property type="entry name" value="MFS"/>
    <property type="match status" value="1"/>
</dbReference>
<dbReference type="InterPro" id="IPR005829">
    <property type="entry name" value="Sugar_transporter_CS"/>
</dbReference>
<dbReference type="OMA" id="VTCVLVY"/>
<accession>A0A066W7J0</accession>
<evidence type="ECO:0000256" key="2">
    <source>
        <dbReference type="ARBA" id="ARBA00010992"/>
    </source>
</evidence>
<dbReference type="GO" id="GO:0005351">
    <property type="term" value="F:carbohydrate:proton symporter activity"/>
    <property type="evidence" value="ECO:0007669"/>
    <property type="project" value="TreeGrafter"/>
</dbReference>
<evidence type="ECO:0000256" key="3">
    <source>
        <dbReference type="ARBA" id="ARBA00022448"/>
    </source>
</evidence>
<protein>
    <submittedName>
        <fullName evidence="12">Putative high-affinity glucose transporter</fullName>
    </submittedName>
</protein>
<sequence length="544" mass="59533">MPKITNQYALAALACTGGILFGFDISSMSLILGLNSWNSFFGNITENGVTRVDANLQAGITASMPAGSALGAIISGLFSDRFGRKGAIMAACCFWLIGSILCAASQAVAMLIVGRIINGICVGIASAQVPVYLSELAQPKIRGRLVGFQQWAITWGICIFYYVSYGCSFIGGSASLNTAQFRVPWALQTIPALGLMALLPFMPESPRYLASKNRWDEALEVLADVHAKGNKENALVLAEFKEIQTNIEEENSSSWAELFSGRYLNRTHIVVFTQIWAQLTGMNVMMYYISYVMEMAGYTGNIGLISSSIQYVINVLMTVPALIFLDKWGRRPTLMIGSILMATFLYINAAILATKGHGLNSGFNGNDAVRWIINEDAHSAGVALIAMTYLFVASFASTWGPVSWVYPPELFPNRLRAKSNSVSTLGNWLFNFALAYFVPPSFKNIQWKTYIVFAVFCTVMTVHVFLAFPETKNLSLEEVEEVFAAKLPAWKTRAATKNNRLASLADKIERGEDHGQATKGNLGYTEAPLTAVDSPELEDKKETA</sequence>
<feature type="transmembrane region" description="Helical" evidence="10">
    <location>
        <begin position="302"/>
        <end position="325"/>
    </location>
</feature>
<evidence type="ECO:0000256" key="9">
    <source>
        <dbReference type="SAM" id="MobiDB-lite"/>
    </source>
</evidence>
<feature type="transmembrane region" description="Helical" evidence="10">
    <location>
        <begin position="380"/>
        <end position="400"/>
    </location>
</feature>
<name>A0A066W7J0_TILAU</name>
<dbReference type="PANTHER" id="PTHR48022:SF7">
    <property type="entry name" value="MAJOR FACILITATOR SUPERFAMILY (MFS) PROFILE DOMAIN-CONTAINING PROTEIN-RELATED"/>
    <property type="match status" value="1"/>
</dbReference>
<feature type="transmembrane region" description="Helical" evidence="10">
    <location>
        <begin position="183"/>
        <end position="202"/>
    </location>
</feature>
<evidence type="ECO:0000256" key="4">
    <source>
        <dbReference type="ARBA" id="ARBA00022692"/>
    </source>
</evidence>
<feature type="transmembrane region" description="Helical" evidence="10">
    <location>
        <begin position="145"/>
        <end position="163"/>
    </location>
</feature>
<evidence type="ECO:0000259" key="11">
    <source>
        <dbReference type="PROSITE" id="PS50850"/>
    </source>
</evidence>
<dbReference type="PROSITE" id="PS00217">
    <property type="entry name" value="SUGAR_TRANSPORT_2"/>
    <property type="match status" value="1"/>
</dbReference>
<dbReference type="GeneID" id="25262363"/>
<feature type="transmembrane region" description="Helical" evidence="10">
    <location>
        <begin position="86"/>
        <end position="106"/>
    </location>
</feature>
<dbReference type="CDD" id="cd17356">
    <property type="entry name" value="MFS_HXT"/>
    <property type="match status" value="1"/>
</dbReference>
<reference evidence="12 13" key="1">
    <citation type="submission" date="2014-05" db="EMBL/GenBank/DDBJ databases">
        <title>Draft genome sequence of a rare smut relative, Tilletiaria anomala UBC 951.</title>
        <authorList>
            <consortium name="DOE Joint Genome Institute"/>
            <person name="Toome M."/>
            <person name="Kuo A."/>
            <person name="Henrissat B."/>
            <person name="Lipzen A."/>
            <person name="Tritt A."/>
            <person name="Yoshinaga Y."/>
            <person name="Zane M."/>
            <person name="Barry K."/>
            <person name="Grigoriev I.V."/>
            <person name="Spatafora J.W."/>
            <person name="Aimea M.C."/>
        </authorList>
    </citation>
    <scope>NUCLEOTIDE SEQUENCE [LARGE SCALE GENOMIC DNA]</scope>
    <source>
        <strain evidence="12 13">UBC 951</strain>
    </source>
</reference>
<dbReference type="AlphaFoldDB" id="A0A066W7J0"/>